<organism evidence="2 3">
    <name type="scientific">Petropleomorpha daqingensis</name>
    <dbReference type="NCBI Taxonomy" id="2026353"/>
    <lineage>
        <taxon>Bacteria</taxon>
        <taxon>Bacillati</taxon>
        <taxon>Actinomycetota</taxon>
        <taxon>Actinomycetes</taxon>
        <taxon>Geodermatophilales</taxon>
        <taxon>Geodermatophilaceae</taxon>
        <taxon>Petropleomorpha</taxon>
    </lineage>
</organism>
<dbReference type="RefSeq" id="WP_179717338.1">
    <property type="nucleotide sequence ID" value="NZ_JACBZT010000001.1"/>
</dbReference>
<evidence type="ECO:0000259" key="1">
    <source>
        <dbReference type="Pfam" id="PF13338"/>
    </source>
</evidence>
<keyword evidence="3" id="KW-1185">Reference proteome</keyword>
<dbReference type="AlphaFoldDB" id="A0A853CIC9"/>
<protein>
    <recommendedName>
        <fullName evidence="1">AbiEi antitoxin N-terminal domain-containing protein</fullName>
    </recommendedName>
</protein>
<feature type="domain" description="AbiEi antitoxin N-terminal" evidence="1">
    <location>
        <begin position="7"/>
        <end position="38"/>
    </location>
</feature>
<comment type="caution">
    <text evidence="2">The sequence shown here is derived from an EMBL/GenBank/DDBJ whole genome shotgun (WGS) entry which is preliminary data.</text>
</comment>
<dbReference type="Proteomes" id="UP000541969">
    <property type="component" value="Unassembled WGS sequence"/>
</dbReference>
<accession>A0A853CIC9</accession>
<name>A0A853CIC9_9ACTN</name>
<proteinExistence type="predicted"/>
<evidence type="ECO:0000313" key="3">
    <source>
        <dbReference type="Proteomes" id="UP000541969"/>
    </source>
</evidence>
<dbReference type="EMBL" id="JACBZT010000001">
    <property type="protein sequence ID" value="NYJ06312.1"/>
    <property type="molecule type" value="Genomic_DNA"/>
</dbReference>
<sequence length="300" mass="33410">MADLLRRAAALADGMTDDELARLVRRGELVRLQRGTYTPGDPPAGDDERHAAVVMATVAGLRLPGVVSHLSAAVLHGLPTWNVRFDRVHITRRPPASGSGTRRIHLHIARLADDEVTELNGLEVTDLSRTAVDVARTLPFEQAVVTLDAALATGWTTKELLSDRLSRMGAVPGVRRAARVVAFADGRSESVGESRSRVLMKRLGLPAPDLQVRLRRLDGSEVARCDFGWREHRTIAEFDGRIKYGRLLRPGQEPGDAVFEEKLREDDIRDHGWKVARWIWRELGTPLVIGDRLRRAFARR</sequence>
<dbReference type="Pfam" id="PF13338">
    <property type="entry name" value="AbiEi_4"/>
    <property type="match status" value="1"/>
</dbReference>
<gene>
    <name evidence="2" type="ORF">GGQ55_002590</name>
</gene>
<reference evidence="2 3" key="1">
    <citation type="submission" date="2020-07" db="EMBL/GenBank/DDBJ databases">
        <title>Sequencing the genomes of 1000 actinobacteria strains.</title>
        <authorList>
            <person name="Klenk H.-P."/>
        </authorList>
    </citation>
    <scope>NUCLEOTIDE SEQUENCE [LARGE SCALE GENOMIC DNA]</scope>
    <source>
        <strain evidence="2 3">DSM 104001</strain>
    </source>
</reference>
<dbReference type="InterPro" id="IPR025159">
    <property type="entry name" value="AbiEi_N"/>
</dbReference>
<evidence type="ECO:0000313" key="2">
    <source>
        <dbReference type="EMBL" id="NYJ06312.1"/>
    </source>
</evidence>